<dbReference type="GO" id="GO:0005829">
    <property type="term" value="C:cytosol"/>
    <property type="evidence" value="ECO:0007669"/>
    <property type="project" value="TreeGrafter"/>
</dbReference>
<organism evidence="4 5">
    <name type="scientific">Candidatus Pantoea deserta</name>
    <dbReference type="NCBI Taxonomy" id="1869313"/>
    <lineage>
        <taxon>Bacteria</taxon>
        <taxon>Pseudomonadati</taxon>
        <taxon>Pseudomonadota</taxon>
        <taxon>Gammaproteobacteria</taxon>
        <taxon>Enterobacterales</taxon>
        <taxon>Erwiniaceae</taxon>
        <taxon>Pantoea</taxon>
    </lineage>
</organism>
<evidence type="ECO:0000313" key="4">
    <source>
        <dbReference type="EMBL" id="RPE04545.1"/>
    </source>
</evidence>
<evidence type="ECO:0000256" key="2">
    <source>
        <dbReference type="ARBA" id="ARBA00022801"/>
    </source>
</evidence>
<name>A0A3N4P8P8_9GAMM</name>
<dbReference type="NCBIfam" id="TIGR00369">
    <property type="entry name" value="unchar_dom_1"/>
    <property type="match status" value="1"/>
</dbReference>
<protein>
    <submittedName>
        <fullName evidence="4">Hotdog fold thioesterase</fullName>
    </submittedName>
</protein>
<reference evidence="4 5" key="1">
    <citation type="submission" date="2018-11" db="EMBL/GenBank/DDBJ databases">
        <title>Whole genome sequencing of Pantoea sp. RIT388.</title>
        <authorList>
            <person name="Gan H.M."/>
            <person name="Hudson A.O."/>
        </authorList>
    </citation>
    <scope>NUCLEOTIDE SEQUENCE [LARGE SCALE GENOMIC DNA]</scope>
    <source>
        <strain evidence="4 5">RIT388</strain>
    </source>
</reference>
<dbReference type="RefSeq" id="WP_123798174.1">
    <property type="nucleotide sequence ID" value="NZ_RMVG01000001.1"/>
</dbReference>
<dbReference type="PANTHER" id="PTHR43240">
    <property type="entry name" value="1,4-DIHYDROXY-2-NAPHTHOYL-COA THIOESTERASE 1"/>
    <property type="match status" value="1"/>
</dbReference>
<keyword evidence="2" id="KW-0378">Hydrolase</keyword>
<dbReference type="CDD" id="cd03443">
    <property type="entry name" value="PaaI_thioesterase"/>
    <property type="match status" value="1"/>
</dbReference>
<dbReference type="OrthoDB" id="9798208at2"/>
<dbReference type="FunFam" id="3.10.129.10:FF:000002">
    <property type="entry name" value="1,4-dihydroxy-2-naphthoyl-CoA hydrolase"/>
    <property type="match status" value="1"/>
</dbReference>
<dbReference type="SUPFAM" id="SSF54637">
    <property type="entry name" value="Thioesterase/thiol ester dehydrase-isomerase"/>
    <property type="match status" value="1"/>
</dbReference>
<dbReference type="GO" id="GO:0061522">
    <property type="term" value="F:1,4-dihydroxy-2-naphthoyl-CoA thioesterase activity"/>
    <property type="evidence" value="ECO:0007669"/>
    <property type="project" value="TreeGrafter"/>
</dbReference>
<comment type="caution">
    <text evidence="4">The sequence shown here is derived from an EMBL/GenBank/DDBJ whole genome shotgun (WGS) entry which is preliminary data.</text>
</comment>
<sequence length="138" mass="14864">MAIWKRETDLEALNAMGERSLVAHLGIRFTAIGDDYLEAVMPVDARTHQPFGLLHGGASVVLAESMGSIAGYLCTEEGKSVVGIEVNASHHRSISSGEVRGICRPVHIGSRNQVWQTEIRNARGQLLCSSRLTVAVLG</sequence>
<evidence type="ECO:0000256" key="1">
    <source>
        <dbReference type="ARBA" id="ARBA00008324"/>
    </source>
</evidence>
<gene>
    <name evidence="4" type="ORF">BBB56_01545</name>
</gene>
<keyword evidence="5" id="KW-1185">Reference proteome</keyword>
<dbReference type="InterPro" id="IPR003736">
    <property type="entry name" value="PAAI_dom"/>
</dbReference>
<dbReference type="Proteomes" id="UP000281332">
    <property type="component" value="Unassembled WGS sequence"/>
</dbReference>
<proteinExistence type="inferred from homology"/>
<dbReference type="Pfam" id="PF03061">
    <property type="entry name" value="4HBT"/>
    <property type="match status" value="1"/>
</dbReference>
<comment type="similarity">
    <text evidence="1">Belongs to the thioesterase PaaI family.</text>
</comment>
<dbReference type="InterPro" id="IPR029069">
    <property type="entry name" value="HotDog_dom_sf"/>
</dbReference>
<dbReference type="EMBL" id="RMVG01000001">
    <property type="protein sequence ID" value="RPE04545.1"/>
    <property type="molecule type" value="Genomic_DNA"/>
</dbReference>
<accession>A0A3N4P8P8</accession>
<evidence type="ECO:0000313" key="5">
    <source>
        <dbReference type="Proteomes" id="UP000281332"/>
    </source>
</evidence>
<evidence type="ECO:0000259" key="3">
    <source>
        <dbReference type="Pfam" id="PF03061"/>
    </source>
</evidence>
<dbReference type="AlphaFoldDB" id="A0A3N4P8P8"/>
<dbReference type="Gene3D" id="3.10.129.10">
    <property type="entry name" value="Hotdog Thioesterase"/>
    <property type="match status" value="1"/>
</dbReference>
<feature type="domain" description="Thioesterase" evidence="3">
    <location>
        <begin position="51"/>
        <end position="128"/>
    </location>
</feature>
<dbReference type="PANTHER" id="PTHR43240:SF5">
    <property type="entry name" value="1,4-DIHYDROXY-2-NAPHTHOYL-COA THIOESTERASE 1"/>
    <property type="match status" value="1"/>
</dbReference>
<dbReference type="InterPro" id="IPR006683">
    <property type="entry name" value="Thioestr_dom"/>
</dbReference>